<sequence>MAETAGPESVGALSRGWAPHLARVGAAVRAAGPAPLVLIDGPSGSGKSTLAGLLTAGSAARPNRTEAVRLDDVYPGWGGLEAAGRMLARTLIGPLAAGRPGRVPLWDWAAGRPGAVRIVRPGGALVIEGCGAFAAGDGVPAVRVWIHAPDAARRREALARDGGAFDAHWDDWDRQWRRHLAVHGRGGAGVIRLRGLPGCRRPRPRDTVVP</sequence>
<dbReference type="EMBL" id="CP071696">
    <property type="protein sequence ID" value="QTX04519.1"/>
    <property type="molecule type" value="Genomic_DNA"/>
</dbReference>
<name>A0A975INR5_9MICO</name>
<protein>
    <submittedName>
        <fullName evidence="1">ATP-binding protein</fullName>
    </submittedName>
</protein>
<dbReference type="GO" id="GO:0005524">
    <property type="term" value="F:ATP binding"/>
    <property type="evidence" value="ECO:0007669"/>
    <property type="project" value="UniProtKB-KW"/>
</dbReference>
<dbReference type="Gene3D" id="3.40.50.300">
    <property type="entry name" value="P-loop containing nucleotide triphosphate hydrolases"/>
    <property type="match status" value="1"/>
</dbReference>
<evidence type="ECO:0000313" key="1">
    <source>
        <dbReference type="EMBL" id="QTX04519.1"/>
    </source>
</evidence>
<accession>A0A975INR5</accession>
<evidence type="ECO:0000313" key="2">
    <source>
        <dbReference type="Proteomes" id="UP000671914"/>
    </source>
</evidence>
<dbReference type="Proteomes" id="UP000671914">
    <property type="component" value="Chromosome"/>
</dbReference>
<organism evidence="1 2">
    <name type="scientific">Agromyces archimandritae</name>
    <dbReference type="NCBI Taxonomy" id="2781962"/>
    <lineage>
        <taxon>Bacteria</taxon>
        <taxon>Bacillati</taxon>
        <taxon>Actinomycetota</taxon>
        <taxon>Actinomycetes</taxon>
        <taxon>Micrococcales</taxon>
        <taxon>Microbacteriaceae</taxon>
        <taxon>Agromyces</taxon>
    </lineage>
</organism>
<dbReference type="KEGG" id="aarc:G127AT_14835"/>
<dbReference type="RefSeq" id="WP_210898187.1">
    <property type="nucleotide sequence ID" value="NZ_CP071696.1"/>
</dbReference>
<dbReference type="AlphaFoldDB" id="A0A975INR5"/>
<keyword evidence="2" id="KW-1185">Reference proteome</keyword>
<reference evidence="1" key="1">
    <citation type="submission" date="2021-03" db="EMBL/GenBank/DDBJ databases">
        <title>Agromyces archimandritus sp. nov., isolated from the cockroach Archimandrita tessellata.</title>
        <authorList>
            <person name="Guzman J."/>
            <person name="Ortuzar M."/>
            <person name="Poehlein A."/>
            <person name="Daniel R."/>
            <person name="Trujillo M."/>
            <person name="Vilcinskas A."/>
        </authorList>
    </citation>
    <scope>NUCLEOTIDE SEQUENCE</scope>
    <source>
        <strain evidence="1">G127AT</strain>
    </source>
</reference>
<keyword evidence="1" id="KW-0067">ATP-binding</keyword>
<keyword evidence="1" id="KW-0547">Nucleotide-binding</keyword>
<dbReference type="SUPFAM" id="SSF52540">
    <property type="entry name" value="P-loop containing nucleoside triphosphate hydrolases"/>
    <property type="match status" value="1"/>
</dbReference>
<proteinExistence type="predicted"/>
<gene>
    <name evidence="1" type="ORF">G127AT_14835</name>
</gene>
<dbReference type="InterPro" id="IPR027417">
    <property type="entry name" value="P-loop_NTPase"/>
</dbReference>